<accession>X0YJB4</accession>
<gene>
    <name evidence="1" type="ORF">S01H4_13630</name>
</gene>
<evidence type="ECO:0000313" key="1">
    <source>
        <dbReference type="EMBL" id="GAG56169.1"/>
    </source>
</evidence>
<dbReference type="EMBL" id="BART01005996">
    <property type="protein sequence ID" value="GAG56169.1"/>
    <property type="molecule type" value="Genomic_DNA"/>
</dbReference>
<protein>
    <submittedName>
        <fullName evidence="1">Uncharacterized protein</fullName>
    </submittedName>
</protein>
<sequence length="102" mass="11899">MIIKRKESIKVFKFWSFLFFLSLFLFAISTALEGAYLRNFLIKIVQPNGEEIHVFASGDEFYNWLHDKDGFTIIQNPRTGYYVYAIEKEGDLLASNYAIISD</sequence>
<organism evidence="1">
    <name type="scientific">marine sediment metagenome</name>
    <dbReference type="NCBI Taxonomy" id="412755"/>
    <lineage>
        <taxon>unclassified sequences</taxon>
        <taxon>metagenomes</taxon>
        <taxon>ecological metagenomes</taxon>
    </lineage>
</organism>
<comment type="caution">
    <text evidence="1">The sequence shown here is derived from an EMBL/GenBank/DDBJ whole genome shotgun (WGS) entry which is preliminary data.</text>
</comment>
<name>X0YJB4_9ZZZZ</name>
<dbReference type="AlphaFoldDB" id="X0YJB4"/>
<proteinExistence type="predicted"/>
<feature type="non-terminal residue" evidence="1">
    <location>
        <position position="102"/>
    </location>
</feature>
<reference evidence="1" key="1">
    <citation type="journal article" date="2014" name="Front. Microbiol.">
        <title>High frequency of phylogenetically diverse reductive dehalogenase-homologous genes in deep subseafloor sedimentary metagenomes.</title>
        <authorList>
            <person name="Kawai M."/>
            <person name="Futagami T."/>
            <person name="Toyoda A."/>
            <person name="Takaki Y."/>
            <person name="Nishi S."/>
            <person name="Hori S."/>
            <person name="Arai W."/>
            <person name="Tsubouchi T."/>
            <person name="Morono Y."/>
            <person name="Uchiyama I."/>
            <person name="Ito T."/>
            <person name="Fujiyama A."/>
            <person name="Inagaki F."/>
            <person name="Takami H."/>
        </authorList>
    </citation>
    <scope>NUCLEOTIDE SEQUENCE</scope>
    <source>
        <strain evidence="1">Expedition CK06-06</strain>
    </source>
</reference>